<dbReference type="PANTHER" id="PTHR46641">
    <property type="entry name" value="FMRFAMIDE RECEPTOR-RELATED"/>
    <property type="match status" value="1"/>
</dbReference>
<dbReference type="AlphaFoldDB" id="A0ABD0J2F8"/>
<dbReference type="Proteomes" id="UP001519460">
    <property type="component" value="Unassembled WGS sequence"/>
</dbReference>
<evidence type="ECO:0000256" key="2">
    <source>
        <dbReference type="ARBA" id="ARBA00022692"/>
    </source>
</evidence>
<dbReference type="Pfam" id="PF00001">
    <property type="entry name" value="7tm_1"/>
    <property type="match status" value="1"/>
</dbReference>
<keyword evidence="9" id="KW-1185">Reference proteome</keyword>
<dbReference type="InterPro" id="IPR017452">
    <property type="entry name" value="GPCR_Rhodpsn_7TM"/>
</dbReference>
<dbReference type="PANTHER" id="PTHR46641:SF2">
    <property type="entry name" value="FMRFAMIDE RECEPTOR"/>
    <property type="match status" value="1"/>
</dbReference>
<keyword evidence="2 6" id="KW-0812">Transmembrane</keyword>
<proteinExistence type="predicted"/>
<evidence type="ECO:0000256" key="6">
    <source>
        <dbReference type="SAM" id="Phobius"/>
    </source>
</evidence>
<dbReference type="EMBL" id="JACVVK020000711">
    <property type="protein sequence ID" value="KAK7452844.1"/>
    <property type="molecule type" value="Genomic_DNA"/>
</dbReference>
<evidence type="ECO:0000256" key="5">
    <source>
        <dbReference type="SAM" id="MobiDB-lite"/>
    </source>
</evidence>
<evidence type="ECO:0000256" key="4">
    <source>
        <dbReference type="ARBA" id="ARBA00023136"/>
    </source>
</evidence>
<accession>A0ABD0J2F8</accession>
<feature type="domain" description="G-protein coupled receptors family 1 profile" evidence="7">
    <location>
        <begin position="109"/>
        <end position="437"/>
    </location>
</feature>
<reference evidence="8 9" key="1">
    <citation type="journal article" date="2023" name="Sci. Data">
        <title>Genome assembly of the Korean intertidal mud-creeper Batillaria attramentaria.</title>
        <authorList>
            <person name="Patra A.K."/>
            <person name="Ho P.T."/>
            <person name="Jun S."/>
            <person name="Lee S.J."/>
            <person name="Kim Y."/>
            <person name="Won Y.J."/>
        </authorList>
    </citation>
    <scope>NUCLEOTIDE SEQUENCE [LARGE SCALE GENOMIC DNA]</scope>
    <source>
        <strain evidence="8">Wonlab-2016</strain>
    </source>
</reference>
<dbReference type="Gene3D" id="1.20.1070.10">
    <property type="entry name" value="Rhodopsin 7-helix transmembrane proteins"/>
    <property type="match status" value="1"/>
</dbReference>
<evidence type="ECO:0000313" key="9">
    <source>
        <dbReference type="Proteomes" id="UP001519460"/>
    </source>
</evidence>
<keyword evidence="3 6" id="KW-1133">Transmembrane helix</keyword>
<feature type="transmembrane region" description="Helical" evidence="6">
    <location>
        <begin position="212"/>
        <end position="230"/>
    </location>
</feature>
<sequence>MRKFHTDEKTLKPIVEATSKRPKKPLRGSLAVVPLHRTHAMDISLTQPGQGHFVQNGSWTVNEMGANATVQTASLSANILQVLNPDEGLVSDEALRKFVAVYKWLMPLLCILAVTFCCINASVYWQQRAASFAAYLFSVDVGDGICASANLVHSLMILTLPSGAYALQFVRWYLASYAADSGRHAALWMNALVSLERCLVIAFPLKSAPRKLVRYPWALALSVFLISLAAHSHMPLSHHVTEIGNGSGLEWGTVSTELHEKNPDVFTVISAVVSAVFSYTPLVLTLALNAALVLVLRAHSAKVRGLRKSKGAGTPTEGSSSNTSFTSTFTAGQKSEGNRIEKKSHGKDTLPPNDEKLKPSKSSRRQEETQTTQMVLVFSVVFVAFALPRMLHASARALVPEYGPDGKERNMYDVVNLLASISSKLTETALFWTSFVYSRHFRKAFFRLPVAKWCFGRWMAVTSSAANSTSSSVTKSSGSVHVIVNPDNQQL</sequence>
<feature type="transmembrane region" description="Helical" evidence="6">
    <location>
        <begin position="104"/>
        <end position="123"/>
    </location>
</feature>
<evidence type="ECO:0000313" key="8">
    <source>
        <dbReference type="EMBL" id="KAK7452844.1"/>
    </source>
</evidence>
<feature type="transmembrane region" description="Helical" evidence="6">
    <location>
        <begin position="374"/>
        <end position="395"/>
    </location>
</feature>
<organism evidence="8 9">
    <name type="scientific">Batillaria attramentaria</name>
    <dbReference type="NCBI Taxonomy" id="370345"/>
    <lineage>
        <taxon>Eukaryota</taxon>
        <taxon>Metazoa</taxon>
        <taxon>Spiralia</taxon>
        <taxon>Lophotrochozoa</taxon>
        <taxon>Mollusca</taxon>
        <taxon>Gastropoda</taxon>
        <taxon>Caenogastropoda</taxon>
        <taxon>Sorbeoconcha</taxon>
        <taxon>Cerithioidea</taxon>
        <taxon>Batillariidae</taxon>
        <taxon>Batillaria</taxon>
    </lineage>
</organism>
<feature type="transmembrane region" description="Helical" evidence="6">
    <location>
        <begin position="265"/>
        <end position="298"/>
    </location>
</feature>
<dbReference type="SUPFAM" id="SSF81321">
    <property type="entry name" value="Family A G protein-coupled receptor-like"/>
    <property type="match status" value="1"/>
</dbReference>
<keyword evidence="4 6" id="KW-0472">Membrane</keyword>
<dbReference type="GO" id="GO:0016020">
    <property type="term" value="C:membrane"/>
    <property type="evidence" value="ECO:0007669"/>
    <property type="project" value="UniProtKB-SubCell"/>
</dbReference>
<feature type="compositionally biased region" description="Basic and acidic residues" evidence="5">
    <location>
        <begin position="336"/>
        <end position="368"/>
    </location>
</feature>
<feature type="region of interest" description="Disordered" evidence="5">
    <location>
        <begin position="306"/>
        <end position="368"/>
    </location>
</feature>
<comment type="caution">
    <text evidence="8">The sequence shown here is derived from an EMBL/GenBank/DDBJ whole genome shotgun (WGS) entry which is preliminary data.</text>
</comment>
<feature type="transmembrane region" description="Helical" evidence="6">
    <location>
        <begin position="155"/>
        <end position="174"/>
    </location>
</feature>
<gene>
    <name evidence="8" type="ORF">BaRGS_00039668</name>
</gene>
<evidence type="ECO:0000259" key="7">
    <source>
        <dbReference type="PROSITE" id="PS50262"/>
    </source>
</evidence>
<feature type="compositionally biased region" description="Low complexity" evidence="5">
    <location>
        <begin position="319"/>
        <end position="330"/>
    </location>
</feature>
<dbReference type="InterPro" id="IPR052954">
    <property type="entry name" value="GPCR-Ligand_Int"/>
</dbReference>
<name>A0ABD0J2F8_9CAEN</name>
<dbReference type="PROSITE" id="PS00237">
    <property type="entry name" value="G_PROTEIN_RECEP_F1_1"/>
    <property type="match status" value="1"/>
</dbReference>
<evidence type="ECO:0000256" key="3">
    <source>
        <dbReference type="ARBA" id="ARBA00022989"/>
    </source>
</evidence>
<comment type="subcellular location">
    <subcellularLocation>
        <location evidence="1">Membrane</location>
    </subcellularLocation>
</comment>
<dbReference type="InterPro" id="IPR000276">
    <property type="entry name" value="GPCR_Rhodpsn"/>
</dbReference>
<protein>
    <recommendedName>
        <fullName evidence="7">G-protein coupled receptors family 1 profile domain-containing protein</fullName>
    </recommendedName>
</protein>
<evidence type="ECO:0000256" key="1">
    <source>
        <dbReference type="ARBA" id="ARBA00004370"/>
    </source>
</evidence>
<dbReference type="PROSITE" id="PS50262">
    <property type="entry name" value="G_PROTEIN_RECEP_F1_2"/>
    <property type="match status" value="1"/>
</dbReference>